<dbReference type="GO" id="GO:0009086">
    <property type="term" value="P:methionine biosynthetic process"/>
    <property type="evidence" value="ECO:0007669"/>
    <property type="project" value="InterPro"/>
</dbReference>
<dbReference type="Gene3D" id="3.20.20.210">
    <property type="match status" value="2"/>
</dbReference>
<protein>
    <recommendedName>
        <fullName evidence="1">Cobalamin-independent methionine synthase MetE C-terminal/archaeal domain-containing protein</fullName>
    </recommendedName>
</protein>
<feature type="domain" description="Cobalamin-independent methionine synthase MetE C-terminal/archaeal" evidence="1">
    <location>
        <begin position="79"/>
        <end position="225"/>
    </location>
</feature>
<evidence type="ECO:0000259" key="1">
    <source>
        <dbReference type="Pfam" id="PF01717"/>
    </source>
</evidence>
<reference evidence="2 3" key="1">
    <citation type="submission" date="2016-10" db="EMBL/GenBank/DDBJ databases">
        <title>Genome sequence of the basidiomycete white-rot fungus Trametes pubescens.</title>
        <authorList>
            <person name="Makela M.R."/>
            <person name="Granchi Z."/>
            <person name="Peng M."/>
            <person name="De Vries R.P."/>
            <person name="Grigoriev I."/>
            <person name="Riley R."/>
            <person name="Hilden K."/>
        </authorList>
    </citation>
    <scope>NUCLEOTIDE SEQUENCE [LARGE SCALE GENOMIC DNA]</scope>
    <source>
        <strain evidence="2 3">FBCC735</strain>
    </source>
</reference>
<evidence type="ECO:0000313" key="3">
    <source>
        <dbReference type="Proteomes" id="UP000184267"/>
    </source>
</evidence>
<dbReference type="AlphaFoldDB" id="A0A1M2VB25"/>
<dbReference type="Pfam" id="PF01717">
    <property type="entry name" value="Meth_synt_2"/>
    <property type="match status" value="1"/>
</dbReference>
<dbReference type="EMBL" id="MNAD01001519">
    <property type="protein sequence ID" value="OJT04745.1"/>
    <property type="molecule type" value="Genomic_DNA"/>
</dbReference>
<dbReference type="OrthoDB" id="7772923at2759"/>
<name>A0A1M2VB25_TRAPU</name>
<dbReference type="GO" id="GO:0008270">
    <property type="term" value="F:zinc ion binding"/>
    <property type="evidence" value="ECO:0007669"/>
    <property type="project" value="InterPro"/>
</dbReference>
<dbReference type="Proteomes" id="UP000184267">
    <property type="component" value="Unassembled WGS sequence"/>
</dbReference>
<gene>
    <name evidence="2" type="ORF">TRAPUB_4539</name>
</gene>
<dbReference type="InterPro" id="IPR002629">
    <property type="entry name" value="Met_Synth_C/arc"/>
</dbReference>
<accession>A0A1M2VB25</accession>
<evidence type="ECO:0000313" key="2">
    <source>
        <dbReference type="EMBL" id="OJT04745.1"/>
    </source>
</evidence>
<dbReference type="SUPFAM" id="SSF51726">
    <property type="entry name" value="UROD/MetE-like"/>
    <property type="match status" value="1"/>
</dbReference>
<proteinExistence type="predicted"/>
<dbReference type="PANTHER" id="PTHR43844">
    <property type="entry name" value="METHIONINE SYNTHASE"/>
    <property type="match status" value="1"/>
</dbReference>
<dbReference type="GO" id="GO:0003871">
    <property type="term" value="F:5-methyltetrahydropteroyltriglutamate-homocysteine S-methyltransferase activity"/>
    <property type="evidence" value="ECO:0007669"/>
    <property type="project" value="InterPro"/>
</dbReference>
<comment type="caution">
    <text evidence="2">The sequence shown here is derived from an EMBL/GenBank/DDBJ whole genome shotgun (WGS) entry which is preliminary data.</text>
</comment>
<keyword evidence="3" id="KW-1185">Reference proteome</keyword>
<sequence length="228" mass="25769">MTIEAQGTRCAHAHHIGSLLRPQKLLQKRIAFHAGQCTAEELEALEDEVLPGLLKLQKDVGLAITTDGEIRRYDFTETAEYFRDVVQAFREEIQGLYEHGCRRIQFDDAGFCFFCSEAMISSMKDMGVDHEKLLSMHIAVYNAVTADRPQDLIIGVHTCRGNMKGMHFAEGGYERVAKKMLCDLDVDVFYLEYDNDRAGGLEPLRYLPLDKHVVLGLITTKSGEVRDL</sequence>
<dbReference type="InterPro" id="IPR038071">
    <property type="entry name" value="UROD/MetE-like_sf"/>
</dbReference>
<organism evidence="2 3">
    <name type="scientific">Trametes pubescens</name>
    <name type="common">White-rot fungus</name>
    <dbReference type="NCBI Taxonomy" id="154538"/>
    <lineage>
        <taxon>Eukaryota</taxon>
        <taxon>Fungi</taxon>
        <taxon>Dikarya</taxon>
        <taxon>Basidiomycota</taxon>
        <taxon>Agaricomycotina</taxon>
        <taxon>Agaricomycetes</taxon>
        <taxon>Polyporales</taxon>
        <taxon>Polyporaceae</taxon>
        <taxon>Trametes</taxon>
    </lineage>
</organism>
<dbReference type="PANTHER" id="PTHR43844:SF2">
    <property type="entry name" value="SYNTHASE, VITAMIN-B12 INDEPENDENT, PUTATIVE (AFU_ORTHOLOGUE AFUA_3G12060)-RELATED"/>
    <property type="match status" value="1"/>
</dbReference>
<dbReference type="STRING" id="154538.A0A1M2VB25"/>